<feature type="region of interest" description="Disordered" evidence="1">
    <location>
        <begin position="1"/>
        <end position="23"/>
    </location>
</feature>
<gene>
    <name evidence="2" type="ORF">SAMN05444169_0860</name>
</gene>
<dbReference type="EMBL" id="LT670818">
    <property type="protein sequence ID" value="SHG16069.1"/>
    <property type="molecule type" value="Genomic_DNA"/>
</dbReference>
<organism evidence="2 3">
    <name type="scientific">Bradyrhizobium erythrophlei</name>
    <dbReference type="NCBI Taxonomy" id="1437360"/>
    <lineage>
        <taxon>Bacteria</taxon>
        <taxon>Pseudomonadati</taxon>
        <taxon>Pseudomonadota</taxon>
        <taxon>Alphaproteobacteria</taxon>
        <taxon>Hyphomicrobiales</taxon>
        <taxon>Nitrobacteraceae</taxon>
        <taxon>Bradyrhizobium</taxon>
    </lineage>
</organism>
<dbReference type="Gene3D" id="3.40.1360.10">
    <property type="match status" value="1"/>
</dbReference>
<proteinExistence type="predicted"/>
<reference evidence="2 3" key="1">
    <citation type="submission" date="2016-11" db="EMBL/GenBank/DDBJ databases">
        <authorList>
            <person name="Jaros S."/>
            <person name="Januszkiewicz K."/>
            <person name="Wedrychowicz H."/>
        </authorList>
    </citation>
    <scope>NUCLEOTIDE SEQUENCE [LARGE SCALE GENOMIC DNA]</scope>
    <source>
        <strain evidence="2 3">GAS242</strain>
    </source>
</reference>
<evidence type="ECO:0000256" key="1">
    <source>
        <dbReference type="SAM" id="MobiDB-lite"/>
    </source>
</evidence>
<evidence type="ECO:0000313" key="2">
    <source>
        <dbReference type="EMBL" id="SHG16069.1"/>
    </source>
</evidence>
<sequence>MSDPFAPLGGKPASTLANDPAGRGIVVPVPSSAPSAPSHPLGKPSATWRYADASGALLGYVHRFDQDGDKQFRPQTLWADHARSTLEWRFESWPSPRPLYGLDRLAAKSGAPVVVTEGEKACDAAARLLPAGFVAVTSPNGSRSAKKADWAPLAGRHVIIWPDADAAGLEYAESVASILAPIAASVRIVSPPESCTEGWDAANAEAEGWTTARVAALIDNARVGHASKPEQTAEAGERKRRESRSDALMAALEGLALWHDADHVAYATIEIAGHAENWALKSQAFRRWLANLSRLKTGQVISSSTLEDVIRTLEAIAINECPRHTACLRVGRHGANCYLDLCDDTWRAVEITAHGWKVVERPPVKFIRTPAMRALPEPEPGEGIEIFRDLVNVKDDDSFKLVVAFMVAALRDRGPYPVLVVNGEQGTGKSVFSRMVRGLIDPSAAPIRAAPKDDRDLIVSAMNSKVLAFDNLSSVPNWLSDALCRIATGGGFATRMLHTDRDEVICEVQSPVILNGIPSLTDRADLADRALNVHLRVIPESKRRPEDALWEDYHKRQPLILGALLDAISAGLRNVASVKLDRLPRMADFMKWVTAAESGLGWESGEFVAAYTRNRVEVADGAFEADAVAVAIRDFMRAGTEQVWTGTATELLGRLANHATDTIRKSRAWPATASGLGNRLDRAAPLLRAKGFTIDRRKSDARLISIIAPNDDVAPI</sequence>
<dbReference type="SUPFAM" id="SSF56731">
    <property type="entry name" value="DNA primase core"/>
    <property type="match status" value="1"/>
</dbReference>
<dbReference type="Proteomes" id="UP000190675">
    <property type="component" value="Chromosome I"/>
</dbReference>
<dbReference type="InterPro" id="IPR034154">
    <property type="entry name" value="TOPRIM_DnaG/twinkle"/>
</dbReference>
<dbReference type="CDD" id="cd01029">
    <property type="entry name" value="TOPRIM_primases"/>
    <property type="match status" value="1"/>
</dbReference>
<dbReference type="AlphaFoldDB" id="A0A1M5HJB4"/>
<evidence type="ECO:0000313" key="3">
    <source>
        <dbReference type="Proteomes" id="UP000190675"/>
    </source>
</evidence>
<accession>A0A1M5HJB4</accession>
<evidence type="ECO:0008006" key="4">
    <source>
        <dbReference type="Google" id="ProtNLM"/>
    </source>
</evidence>
<dbReference type="RefSeq" id="WP_197687900.1">
    <property type="nucleotide sequence ID" value="NZ_LT670818.1"/>
</dbReference>
<protein>
    <recommendedName>
        <fullName evidence="4">Toprim domain-containing protein</fullName>
    </recommendedName>
</protein>
<name>A0A1M5HJB4_9BRAD</name>